<gene>
    <name evidence="1" type="ORF">PPENT_87.1.T0650254</name>
</gene>
<dbReference type="Proteomes" id="UP000689195">
    <property type="component" value="Unassembled WGS sequence"/>
</dbReference>
<dbReference type="AlphaFoldDB" id="A0A8S1VFZ4"/>
<sequence length="76" mass="9026">MTFTTFSSESYLLYFIVSKTYKCELGEFTFIGLGFIQKLMMPQSTQQLIKLNLQIYLHTLFNYKKNIGDQIYTLIY</sequence>
<protein>
    <submittedName>
        <fullName evidence="1">Uncharacterized protein</fullName>
    </submittedName>
</protein>
<comment type="caution">
    <text evidence="1">The sequence shown here is derived from an EMBL/GenBank/DDBJ whole genome shotgun (WGS) entry which is preliminary data.</text>
</comment>
<accession>A0A8S1VFZ4</accession>
<proteinExistence type="predicted"/>
<name>A0A8S1VFZ4_9CILI</name>
<dbReference type="EMBL" id="CAJJDO010000065">
    <property type="protein sequence ID" value="CAD8176778.1"/>
    <property type="molecule type" value="Genomic_DNA"/>
</dbReference>
<keyword evidence="2" id="KW-1185">Reference proteome</keyword>
<evidence type="ECO:0000313" key="1">
    <source>
        <dbReference type="EMBL" id="CAD8176778.1"/>
    </source>
</evidence>
<evidence type="ECO:0000313" key="2">
    <source>
        <dbReference type="Proteomes" id="UP000689195"/>
    </source>
</evidence>
<reference evidence="1" key="1">
    <citation type="submission" date="2021-01" db="EMBL/GenBank/DDBJ databases">
        <authorList>
            <consortium name="Genoscope - CEA"/>
            <person name="William W."/>
        </authorList>
    </citation>
    <scope>NUCLEOTIDE SEQUENCE</scope>
</reference>
<organism evidence="1 2">
    <name type="scientific">Paramecium pentaurelia</name>
    <dbReference type="NCBI Taxonomy" id="43138"/>
    <lineage>
        <taxon>Eukaryota</taxon>
        <taxon>Sar</taxon>
        <taxon>Alveolata</taxon>
        <taxon>Ciliophora</taxon>
        <taxon>Intramacronucleata</taxon>
        <taxon>Oligohymenophorea</taxon>
        <taxon>Peniculida</taxon>
        <taxon>Parameciidae</taxon>
        <taxon>Paramecium</taxon>
    </lineage>
</organism>